<feature type="binding site" evidence="10">
    <location>
        <position position="127"/>
    </location>
    <ligand>
        <name>UDP-N-acetyl-alpha-D-glucosamine</name>
        <dbReference type="ChEBI" id="CHEBI:57705"/>
    </ligand>
</feature>
<dbReference type="InterPro" id="IPR007235">
    <property type="entry name" value="Glyco_trans_28_C"/>
</dbReference>
<dbReference type="SUPFAM" id="SSF53756">
    <property type="entry name" value="UDP-Glycosyltransferase/glycogen phosphorylase"/>
    <property type="match status" value="1"/>
</dbReference>
<dbReference type="EMBL" id="CP006912">
    <property type="protein sequence ID" value="AHB49626.1"/>
    <property type="molecule type" value="Genomic_DNA"/>
</dbReference>
<feature type="binding site" evidence="10">
    <location>
        <position position="170"/>
    </location>
    <ligand>
        <name>UDP-N-acetyl-alpha-D-glucosamine</name>
        <dbReference type="ChEBI" id="CHEBI:57705"/>
    </ligand>
</feature>
<feature type="binding site" evidence="10">
    <location>
        <position position="198"/>
    </location>
    <ligand>
        <name>UDP-N-acetyl-alpha-D-glucosamine</name>
        <dbReference type="ChEBI" id="CHEBI:57705"/>
    </ligand>
</feature>
<keyword evidence="4 10" id="KW-0808">Transferase</keyword>
<evidence type="ECO:0000256" key="6">
    <source>
        <dbReference type="ARBA" id="ARBA00022984"/>
    </source>
</evidence>
<keyword evidence="9 10" id="KW-0961">Cell wall biogenesis/degradation</keyword>
<dbReference type="Proteomes" id="UP000018542">
    <property type="component" value="Chromosome"/>
</dbReference>
<organism evidence="13 14">
    <name type="scientific">Hyphomicrobium nitrativorans NL23</name>
    <dbReference type="NCBI Taxonomy" id="1029756"/>
    <lineage>
        <taxon>Bacteria</taxon>
        <taxon>Pseudomonadati</taxon>
        <taxon>Pseudomonadota</taxon>
        <taxon>Alphaproteobacteria</taxon>
        <taxon>Hyphomicrobiales</taxon>
        <taxon>Hyphomicrobiaceae</taxon>
        <taxon>Hyphomicrobium</taxon>
    </lineage>
</organism>
<gene>
    <name evidence="10" type="primary">murG</name>
    <name evidence="13" type="ORF">W911_16380</name>
</gene>
<dbReference type="GO" id="GO:0005975">
    <property type="term" value="P:carbohydrate metabolic process"/>
    <property type="evidence" value="ECO:0007669"/>
    <property type="project" value="InterPro"/>
</dbReference>
<dbReference type="STRING" id="1029756.W911_16380"/>
<dbReference type="PATRIC" id="fig|1029756.8.peg.3411"/>
<sequence length="371" mass="38843">MPADRAPILLAAGGTGGHLFPAYALAEELARRGRAVDLVTDMRGDRYGTGFPARTVYRIPSATPGSKKNPLALARVAVTLARGVHQARNLIRTLKPAAVVGFGGYPTVPPLIAARLLGVPAILHEQNAVLGRANRLLARPAVAVATSFRATRYLDGALADKARFTGNPVRDVVIDAAKTPYPTLTADGPIHLLVFGGSQGARFFSEAVPQALANLAPDLRHRLRVVQQARPEDVAAVEAATAAAEIRAEIAPFFKSLPEIMASSHLVIARAGASSVAELAVIGRPSILVPLPHSLDSDQLENAANLAESGGSWCIEQKDLTPLRLATELGRLFAEPGMLGAAAAKAKAEGRADAVRLLADLVEEVAAARLA</sequence>
<dbReference type="GO" id="GO:0051991">
    <property type="term" value="F:UDP-N-acetyl-D-glucosamine:N-acetylmuramoyl-L-alanyl-D-glutamyl-meso-2,6-diaminopimelyl-D-alanyl-D-alanine-diphosphoundecaprenol 4-beta-N-acetylglucosaminlytransferase activity"/>
    <property type="evidence" value="ECO:0007669"/>
    <property type="project" value="RHEA"/>
</dbReference>
<dbReference type="GO" id="GO:0005886">
    <property type="term" value="C:plasma membrane"/>
    <property type="evidence" value="ECO:0007669"/>
    <property type="project" value="UniProtKB-SubCell"/>
</dbReference>
<dbReference type="PANTHER" id="PTHR21015">
    <property type="entry name" value="UDP-N-ACETYLGLUCOSAMINE--N-ACETYLMURAMYL-(PENTAPEPTIDE) PYROPHOSPHORYL-UNDECAPRENOL N-ACETYLGLUCOSAMINE TRANSFERASE 1"/>
    <property type="match status" value="1"/>
</dbReference>
<dbReference type="Pfam" id="PF03033">
    <property type="entry name" value="Glyco_transf_28"/>
    <property type="match status" value="1"/>
</dbReference>
<evidence type="ECO:0000256" key="5">
    <source>
        <dbReference type="ARBA" id="ARBA00022960"/>
    </source>
</evidence>
<evidence type="ECO:0000256" key="3">
    <source>
        <dbReference type="ARBA" id="ARBA00022676"/>
    </source>
</evidence>
<dbReference type="Pfam" id="PF04101">
    <property type="entry name" value="Glyco_tran_28_C"/>
    <property type="match status" value="1"/>
</dbReference>
<keyword evidence="7 10" id="KW-0472">Membrane</keyword>
<dbReference type="UniPathway" id="UPA00219"/>
<comment type="pathway">
    <text evidence="10">Cell wall biogenesis; peptidoglycan biosynthesis.</text>
</comment>
<name>V5SFG8_9HYPH</name>
<protein>
    <recommendedName>
        <fullName evidence="10">UDP-N-acetylglucosamine--N-acetylmuramyl-(pentapeptide) pyrophosphoryl-undecaprenol N-acetylglucosamine transferase</fullName>
        <ecNumber evidence="10">2.4.1.227</ecNumber>
    </recommendedName>
    <alternativeName>
        <fullName evidence="10">Undecaprenyl-PP-MurNAc-pentapeptide-UDPGlcNAc GlcNAc transferase</fullName>
    </alternativeName>
</protein>
<keyword evidence="2 10" id="KW-0132">Cell division</keyword>
<evidence type="ECO:0000256" key="8">
    <source>
        <dbReference type="ARBA" id="ARBA00023306"/>
    </source>
</evidence>
<keyword evidence="8 10" id="KW-0131">Cell cycle</keyword>
<evidence type="ECO:0000256" key="9">
    <source>
        <dbReference type="ARBA" id="ARBA00023316"/>
    </source>
</evidence>
<dbReference type="GO" id="GO:0051301">
    <property type="term" value="P:cell division"/>
    <property type="evidence" value="ECO:0007669"/>
    <property type="project" value="UniProtKB-KW"/>
</dbReference>
<comment type="subcellular location">
    <subcellularLocation>
        <location evidence="10">Cell membrane</location>
        <topology evidence="10">Peripheral membrane protein</topology>
        <orientation evidence="10">Cytoplasmic side</orientation>
    </subcellularLocation>
</comment>
<keyword evidence="3 10" id="KW-0328">Glycosyltransferase</keyword>
<proteinExistence type="inferred from homology"/>
<dbReference type="HAMAP" id="MF_00033">
    <property type="entry name" value="MurG"/>
    <property type="match status" value="1"/>
</dbReference>
<evidence type="ECO:0000259" key="12">
    <source>
        <dbReference type="Pfam" id="PF04101"/>
    </source>
</evidence>
<evidence type="ECO:0000259" key="11">
    <source>
        <dbReference type="Pfam" id="PF03033"/>
    </source>
</evidence>
<dbReference type="HOGENOM" id="CLU_037404_2_1_5"/>
<reference evidence="13 14" key="1">
    <citation type="journal article" date="2014" name="Genome Announc.">
        <title>Complete Genome Sequence of Hyphomicrobium nitrativorans Strain NL23, a Denitrifying Bacterium Isolated from Biofilm of a Methanol-Fed Denitrification System Treating Seawater at the Montreal Biodome.</title>
        <authorList>
            <person name="Martineau C."/>
            <person name="Villeneuve C."/>
            <person name="Mauffrey F."/>
            <person name="Villemur R."/>
        </authorList>
    </citation>
    <scope>NUCLEOTIDE SEQUENCE [LARGE SCALE GENOMIC DNA]</scope>
    <source>
        <strain evidence="13">NL23</strain>
    </source>
</reference>
<dbReference type="CDD" id="cd03785">
    <property type="entry name" value="GT28_MurG"/>
    <property type="match status" value="1"/>
</dbReference>
<feature type="domain" description="Glycosyl transferase family 28 C-terminal" evidence="12">
    <location>
        <begin position="192"/>
        <end position="356"/>
    </location>
</feature>
<evidence type="ECO:0000313" key="13">
    <source>
        <dbReference type="EMBL" id="AHB49626.1"/>
    </source>
</evidence>
<dbReference type="GO" id="GO:0008360">
    <property type="term" value="P:regulation of cell shape"/>
    <property type="evidence" value="ECO:0007669"/>
    <property type="project" value="UniProtKB-KW"/>
</dbReference>
<dbReference type="NCBIfam" id="TIGR01133">
    <property type="entry name" value="murG"/>
    <property type="match status" value="1"/>
</dbReference>
<feature type="binding site" evidence="10">
    <location>
        <position position="299"/>
    </location>
    <ligand>
        <name>UDP-N-acetyl-alpha-D-glucosamine</name>
        <dbReference type="ChEBI" id="CHEBI:57705"/>
    </ligand>
</feature>
<dbReference type="GO" id="GO:0009252">
    <property type="term" value="P:peptidoglycan biosynthetic process"/>
    <property type="evidence" value="ECO:0007669"/>
    <property type="project" value="UniProtKB-UniRule"/>
</dbReference>
<comment type="similarity">
    <text evidence="10">Belongs to the glycosyltransferase 28 family. MurG subfamily.</text>
</comment>
<dbReference type="InterPro" id="IPR004276">
    <property type="entry name" value="GlycoTrans_28_N"/>
</dbReference>
<comment type="caution">
    <text evidence="10">Lacks conserved residue(s) required for the propagation of feature annotation.</text>
</comment>
<dbReference type="GO" id="GO:0071555">
    <property type="term" value="P:cell wall organization"/>
    <property type="evidence" value="ECO:0007669"/>
    <property type="project" value="UniProtKB-KW"/>
</dbReference>
<dbReference type="KEGG" id="hni:W911_16380"/>
<dbReference type="InterPro" id="IPR006009">
    <property type="entry name" value="GlcNAc_MurG"/>
</dbReference>
<dbReference type="Gene3D" id="3.40.50.2000">
    <property type="entry name" value="Glycogen Phosphorylase B"/>
    <property type="match status" value="2"/>
</dbReference>
<dbReference type="GO" id="GO:0050511">
    <property type="term" value="F:undecaprenyldiphospho-muramoylpentapeptide beta-N-acetylglucosaminyltransferase activity"/>
    <property type="evidence" value="ECO:0007669"/>
    <property type="project" value="UniProtKB-UniRule"/>
</dbReference>
<dbReference type="PANTHER" id="PTHR21015:SF22">
    <property type="entry name" value="GLYCOSYLTRANSFERASE"/>
    <property type="match status" value="1"/>
</dbReference>
<evidence type="ECO:0000313" key="14">
    <source>
        <dbReference type="Proteomes" id="UP000018542"/>
    </source>
</evidence>
<keyword evidence="1 10" id="KW-1003">Cell membrane</keyword>
<feature type="domain" description="Glycosyltransferase family 28 N-terminal" evidence="11">
    <location>
        <begin position="8"/>
        <end position="145"/>
    </location>
</feature>
<keyword evidence="6 10" id="KW-0573">Peptidoglycan synthesis</keyword>
<evidence type="ECO:0000256" key="1">
    <source>
        <dbReference type="ARBA" id="ARBA00022475"/>
    </source>
</evidence>
<feature type="binding site" evidence="10">
    <location>
        <begin position="15"/>
        <end position="17"/>
    </location>
    <ligand>
        <name>UDP-N-acetyl-alpha-D-glucosamine</name>
        <dbReference type="ChEBI" id="CHEBI:57705"/>
    </ligand>
</feature>
<evidence type="ECO:0000256" key="10">
    <source>
        <dbReference type="HAMAP-Rule" id="MF_00033"/>
    </source>
</evidence>
<accession>V5SFG8</accession>
<dbReference type="RefSeq" id="WP_023788574.1">
    <property type="nucleotide sequence ID" value="NC_022997.1"/>
</dbReference>
<keyword evidence="5 10" id="KW-0133">Cell shape</keyword>
<evidence type="ECO:0000256" key="2">
    <source>
        <dbReference type="ARBA" id="ARBA00022618"/>
    </source>
</evidence>
<evidence type="ECO:0000256" key="4">
    <source>
        <dbReference type="ARBA" id="ARBA00022679"/>
    </source>
</evidence>
<keyword evidence="14" id="KW-1185">Reference proteome</keyword>
<dbReference type="EC" id="2.4.1.227" evidence="10"/>
<dbReference type="OrthoDB" id="9808936at2"/>
<comment type="function">
    <text evidence="10">Cell wall formation. Catalyzes the transfer of a GlcNAc subunit on undecaprenyl-pyrophosphoryl-MurNAc-pentapeptide (lipid intermediate I) to form undecaprenyl-pyrophosphoryl-MurNAc-(pentapeptide)GlcNAc (lipid intermediate II).</text>
</comment>
<evidence type="ECO:0000256" key="7">
    <source>
        <dbReference type="ARBA" id="ARBA00023136"/>
    </source>
</evidence>
<comment type="catalytic activity">
    <reaction evidence="10">
        <text>di-trans,octa-cis-undecaprenyl diphospho-N-acetyl-alpha-D-muramoyl-L-alanyl-D-glutamyl-meso-2,6-diaminopimeloyl-D-alanyl-D-alanine + UDP-N-acetyl-alpha-D-glucosamine = di-trans,octa-cis-undecaprenyl diphospho-[N-acetyl-alpha-D-glucosaminyl-(1-&gt;4)]-N-acetyl-alpha-D-muramoyl-L-alanyl-D-glutamyl-meso-2,6-diaminopimeloyl-D-alanyl-D-alanine + UDP + H(+)</text>
        <dbReference type="Rhea" id="RHEA:31227"/>
        <dbReference type="ChEBI" id="CHEBI:15378"/>
        <dbReference type="ChEBI" id="CHEBI:57705"/>
        <dbReference type="ChEBI" id="CHEBI:58223"/>
        <dbReference type="ChEBI" id="CHEBI:61387"/>
        <dbReference type="ChEBI" id="CHEBI:61388"/>
        <dbReference type="EC" id="2.4.1.227"/>
    </reaction>
</comment>
<dbReference type="AlphaFoldDB" id="V5SFG8"/>